<dbReference type="AlphaFoldDB" id="A0A124E3A4"/>
<evidence type="ECO:0008006" key="3">
    <source>
        <dbReference type="Google" id="ProtNLM"/>
    </source>
</evidence>
<dbReference type="Proteomes" id="UP000069443">
    <property type="component" value="Unassembled WGS sequence"/>
</dbReference>
<reference evidence="2" key="2">
    <citation type="submission" date="2016-02" db="EMBL/GenBank/DDBJ databases">
        <title>Draft genome sequence of five rapidly growing Mycobacterium species.</title>
        <authorList>
            <person name="Katahira K."/>
            <person name="Gotou Y."/>
            <person name="Iida K."/>
            <person name="Ogura Y."/>
            <person name="Hayashi T."/>
        </authorList>
    </citation>
    <scope>NUCLEOTIDE SEQUENCE [LARGE SCALE GENOMIC DNA]</scope>
    <source>
        <strain evidence="2">JCM15298</strain>
    </source>
</reference>
<proteinExistence type="predicted"/>
<evidence type="ECO:0000313" key="1">
    <source>
        <dbReference type="EMBL" id="GAS99348.1"/>
    </source>
</evidence>
<dbReference type="Gene3D" id="3.30.1310.10">
    <property type="entry name" value="Nucleoid-associated protein YbaB-like domain"/>
    <property type="match status" value="1"/>
</dbReference>
<dbReference type="InterPro" id="IPR036894">
    <property type="entry name" value="YbaB-like_sf"/>
</dbReference>
<sequence length="166" mass="18319">MSDSWEGPWDDDDHEQYEEPSVFDAFSAYVATASDTAAHADLPDPDSDDDLLTVVFTASNPSATVSVTALMDGRVLRIELDPKVTAMTEAEMAEEIITVSRLATRQALAGQHLVIAALMRRLGQDPAETRSFLERELRLPAPDVVLAERTRLFAGRYAELEEMPPQ</sequence>
<comment type="caution">
    <text evidence="1">The sequence shown here is derived from an EMBL/GenBank/DDBJ whole genome shotgun (WGS) entry which is preliminary data.</text>
</comment>
<keyword evidence="2" id="KW-1185">Reference proteome</keyword>
<dbReference type="STRING" id="228230.RMCC_6313"/>
<dbReference type="RefSeq" id="WP_234811547.1">
    <property type="nucleotide sequence ID" value="NZ_BCSY01000135.1"/>
</dbReference>
<reference evidence="2" key="1">
    <citation type="journal article" date="2016" name="Genome Announc.">
        <title>Draft Genome Sequences of Five Rapidly Growing Mycobacterium Species, M. thermoresistibile, M. fortuitum subsp. acetamidolyticum, M. canariasense, M. brisbanense, and M. novocastrense.</title>
        <authorList>
            <person name="Katahira K."/>
            <person name="Ogura Y."/>
            <person name="Gotoh Y."/>
            <person name="Hayashi T."/>
        </authorList>
    </citation>
    <scope>NUCLEOTIDE SEQUENCE [LARGE SCALE GENOMIC DNA]</scope>
    <source>
        <strain evidence="2">JCM15298</strain>
    </source>
</reference>
<organism evidence="1 2">
    <name type="scientific">Mycolicibacterium canariasense</name>
    <name type="common">Mycobacterium canariasense</name>
    <dbReference type="NCBI Taxonomy" id="228230"/>
    <lineage>
        <taxon>Bacteria</taxon>
        <taxon>Bacillati</taxon>
        <taxon>Actinomycetota</taxon>
        <taxon>Actinomycetes</taxon>
        <taxon>Mycobacteriales</taxon>
        <taxon>Mycobacteriaceae</taxon>
        <taxon>Mycolicibacterium</taxon>
    </lineage>
</organism>
<name>A0A124E3A4_MYCCR</name>
<protein>
    <recommendedName>
        <fullName evidence="3">ESX-1 secretion-associated protein EspH</fullName>
    </recommendedName>
</protein>
<dbReference type="EMBL" id="BCSY01000135">
    <property type="protein sequence ID" value="GAS99348.1"/>
    <property type="molecule type" value="Genomic_DNA"/>
</dbReference>
<gene>
    <name evidence="1" type="ORF">RMCC_6313</name>
</gene>
<accession>A0A124E3A4</accession>
<evidence type="ECO:0000313" key="2">
    <source>
        <dbReference type="Proteomes" id="UP000069443"/>
    </source>
</evidence>